<gene>
    <name evidence="8" type="ORF">HID58_060537</name>
</gene>
<dbReference type="EMBL" id="JAGKQM010000014">
    <property type="protein sequence ID" value="KAH0884441.1"/>
    <property type="molecule type" value="Genomic_DNA"/>
</dbReference>
<organism evidence="8 9">
    <name type="scientific">Brassica napus</name>
    <name type="common">Rape</name>
    <dbReference type="NCBI Taxonomy" id="3708"/>
    <lineage>
        <taxon>Eukaryota</taxon>
        <taxon>Viridiplantae</taxon>
        <taxon>Streptophyta</taxon>
        <taxon>Embryophyta</taxon>
        <taxon>Tracheophyta</taxon>
        <taxon>Spermatophyta</taxon>
        <taxon>Magnoliopsida</taxon>
        <taxon>eudicotyledons</taxon>
        <taxon>Gunneridae</taxon>
        <taxon>Pentapetalae</taxon>
        <taxon>rosids</taxon>
        <taxon>malvids</taxon>
        <taxon>Brassicales</taxon>
        <taxon>Brassicaceae</taxon>
        <taxon>Brassiceae</taxon>
        <taxon>Brassica</taxon>
    </lineage>
</organism>
<dbReference type="PANTHER" id="PTHR19321:SF52">
    <property type="entry name" value="65-KDA MICROTUBULE-ASSOCIATED PROTEIN 4"/>
    <property type="match status" value="1"/>
</dbReference>
<comment type="subcellular location">
    <subcellularLocation>
        <location evidence="1">Cytoplasm</location>
        <location evidence="1">Cytoskeleton</location>
    </subcellularLocation>
</comment>
<dbReference type="Proteomes" id="UP000824890">
    <property type="component" value="Unassembled WGS sequence"/>
</dbReference>
<name>A0ABQ7ZW00_BRANA</name>
<evidence type="ECO:0000256" key="4">
    <source>
        <dbReference type="ARBA" id="ARBA00023054"/>
    </source>
</evidence>
<evidence type="ECO:0000313" key="8">
    <source>
        <dbReference type="EMBL" id="KAH0884441.1"/>
    </source>
</evidence>
<dbReference type="PANTHER" id="PTHR19321">
    <property type="entry name" value="PROTEIN REGULATOR OF CYTOKINESIS 1 PRC1-RELATED"/>
    <property type="match status" value="1"/>
</dbReference>
<evidence type="ECO:0000256" key="5">
    <source>
        <dbReference type="ARBA" id="ARBA00023212"/>
    </source>
</evidence>
<accession>A0ABQ7ZW00</accession>
<evidence type="ECO:0000256" key="2">
    <source>
        <dbReference type="ARBA" id="ARBA00006187"/>
    </source>
</evidence>
<keyword evidence="3" id="KW-0493">Microtubule</keyword>
<evidence type="ECO:0000313" key="9">
    <source>
        <dbReference type="Proteomes" id="UP000824890"/>
    </source>
</evidence>
<dbReference type="InterPro" id="IPR007145">
    <property type="entry name" value="MAP65_Ase1_PRC1"/>
</dbReference>
<evidence type="ECO:0000256" key="7">
    <source>
        <dbReference type="SAM" id="MobiDB-lite"/>
    </source>
</evidence>
<keyword evidence="9" id="KW-1185">Reference proteome</keyword>
<reference evidence="8 9" key="1">
    <citation type="submission" date="2021-05" db="EMBL/GenBank/DDBJ databases">
        <title>Genome Assembly of Synthetic Allotetraploid Brassica napus Reveals Homoeologous Exchanges between Subgenomes.</title>
        <authorList>
            <person name="Davis J.T."/>
        </authorList>
    </citation>
    <scope>NUCLEOTIDE SEQUENCE [LARGE SCALE GENOMIC DNA]</scope>
    <source>
        <strain evidence="9">cv. Da-Ae</strain>
        <tissue evidence="8">Seedling</tissue>
    </source>
</reference>
<comment type="caution">
    <text evidence="8">The sequence shown here is derived from an EMBL/GenBank/DDBJ whole genome shotgun (WGS) entry which is preliminary data.</text>
</comment>
<comment type="similarity">
    <text evidence="2">Belongs to the MAP65/ASE1 family.</text>
</comment>
<dbReference type="Gene3D" id="1.20.58.1520">
    <property type="match status" value="1"/>
</dbReference>
<dbReference type="Pfam" id="PF03999">
    <property type="entry name" value="MAP65_ASE1"/>
    <property type="match status" value="1"/>
</dbReference>
<sequence>HESRFTFSDLHSMQVSITMIRNSTEQFSRIETTCGLLLRQLQEIWSEMGENEDEKDAALADIEKECLLVYKRKVEEASRCKANLLKEIALGRAEIAAIGSSMGGQEIHVSSCNGRVGENLKEELENVTVQLEELRRKKAERMNRFKEVIDQLLSLSFQLGDSTDYLKKLGAEEADLSLHKLEDLRRQLAELQNEKSKRLEEVERLLETLKFLCSVLGEDLKDLTRGIHPSLVDSNTRDVSRSTLDKLDFMIGNLRGVKLQRMHKIQDLAVSLLELWNLLDTPAEEQKTFHNVTCSIALSESEITEANILSVASIKNVEDEVIRLSKLKITKIKEVILRKKLELEEISRKVHMAPQVLKSENFSIEAIESGVKDPEQLLEQIDSEIAKVREEASSRKEILEKVEKWMTACEEESWLQEYNRDDNRYNAGRGAHLTLKRAEKARILVNKLPGMVETLTAKVNAWEDERGHAFLYDGVRVLSMLEQYKTLWEEKEFEKQRQRDLKKLHGQHITEQEALYGSKPSPGKSGKKPLRTALPSSAMNRKLSLGGAMLQSSKPEKATLNSKKTTYYDQNAPSRRESTIPNPSGRRNSELPGRLRAKNVPGAGKAVMNKGRSPMLRKPLSPVTSNILNSPEDHKDAYPTKSSPKTNEENRRAAVPISEPTTPAASVAMSEATTPFTPASKAVKKRLDNAEGVEYSFEEVRAGFC</sequence>
<keyword evidence="5" id="KW-0963">Cytoplasm</keyword>
<feature type="non-terminal residue" evidence="8">
    <location>
        <position position="1"/>
    </location>
</feature>
<keyword evidence="4 6" id="KW-0175">Coiled coil</keyword>
<evidence type="ECO:0000256" key="1">
    <source>
        <dbReference type="ARBA" id="ARBA00004245"/>
    </source>
</evidence>
<feature type="region of interest" description="Disordered" evidence="7">
    <location>
        <begin position="510"/>
        <end position="673"/>
    </location>
</feature>
<evidence type="ECO:0000256" key="3">
    <source>
        <dbReference type="ARBA" id="ARBA00022701"/>
    </source>
</evidence>
<feature type="compositionally biased region" description="Polar residues" evidence="7">
    <location>
        <begin position="559"/>
        <end position="586"/>
    </location>
</feature>
<proteinExistence type="inferred from homology"/>
<evidence type="ECO:0000256" key="6">
    <source>
        <dbReference type="SAM" id="Coils"/>
    </source>
</evidence>
<keyword evidence="5" id="KW-0206">Cytoskeleton</keyword>
<feature type="coiled-coil region" evidence="6">
    <location>
        <begin position="117"/>
        <end position="208"/>
    </location>
</feature>
<protein>
    <submittedName>
        <fullName evidence="8">Uncharacterized protein</fullName>
    </submittedName>
</protein>